<dbReference type="Gene3D" id="2.40.50.140">
    <property type="entry name" value="Nucleic acid-binding proteins"/>
    <property type="match status" value="1"/>
</dbReference>
<dbReference type="InterPro" id="IPR002059">
    <property type="entry name" value="CSP_DNA-bd"/>
</dbReference>
<dbReference type="InterPro" id="IPR000571">
    <property type="entry name" value="Znf_CCCH"/>
</dbReference>
<keyword evidence="6" id="KW-1185">Reference proteome</keyword>
<sequence length="337" mass="38006">MPGSRSPSPRREDRRDDSPRRGGDRSRSRSPDRAHDNGSKRKTGTAARWNEKGFGFIKPHDGSEDVFCHFSAIKDGNCLREGSEVEFEVRFDENKGKNRAEDVTGGVYEDRSSRDFGGRSGGECYDFKQGRCHRGDSCKFSHGQGGGGRDRYDNRRSGDRYDDRRGGDRYDDRRGGGRDYDRYERRSRLPTCDPHDRPPVVCCQPFHFKQTVWDVINEYRKTTVLPPLHLPCLLPSLHAPLLCCLVTCSWCLQPGECTVYSRKSGTCSNASAGRTVLLLESRYQGGFVDFVVGRTTAFLCLVGRVIAPCEDGERLMQRLLTGKMHLCMLLEASSRSV</sequence>
<dbReference type="SMART" id="SM00357">
    <property type="entry name" value="CSP"/>
    <property type="match status" value="1"/>
</dbReference>
<evidence type="ECO:0000313" key="5">
    <source>
        <dbReference type="EMBL" id="KAF0733783.1"/>
    </source>
</evidence>
<comment type="caution">
    <text evidence="5">The sequence shown here is derived from an EMBL/GenBank/DDBJ whole genome shotgun (WGS) entry which is preliminary data.</text>
</comment>
<dbReference type="GO" id="GO:0003676">
    <property type="term" value="F:nucleic acid binding"/>
    <property type="evidence" value="ECO:0007669"/>
    <property type="project" value="InterPro"/>
</dbReference>
<dbReference type="GO" id="GO:0008270">
    <property type="term" value="F:zinc ion binding"/>
    <property type="evidence" value="ECO:0007669"/>
    <property type="project" value="UniProtKB-KW"/>
</dbReference>
<feature type="compositionally biased region" description="Basic and acidic residues" evidence="2">
    <location>
        <begin position="9"/>
        <end position="39"/>
    </location>
</feature>
<organism evidence="5 6">
    <name type="scientific">Aphanomyces euteiches</name>
    <dbReference type="NCBI Taxonomy" id="100861"/>
    <lineage>
        <taxon>Eukaryota</taxon>
        <taxon>Sar</taxon>
        <taxon>Stramenopiles</taxon>
        <taxon>Oomycota</taxon>
        <taxon>Saprolegniomycetes</taxon>
        <taxon>Saprolegniales</taxon>
        <taxon>Verrucalvaceae</taxon>
        <taxon>Aphanomyces</taxon>
    </lineage>
</organism>
<protein>
    <recommendedName>
        <fullName evidence="7">C3H1-type domain-containing protein</fullName>
    </recommendedName>
</protein>
<keyword evidence="1" id="KW-0863">Zinc-finger</keyword>
<dbReference type="PANTHER" id="PTHR46565">
    <property type="entry name" value="COLD SHOCK DOMAIN PROTEIN 2"/>
    <property type="match status" value="1"/>
</dbReference>
<feature type="zinc finger region" description="C3H1-type" evidence="1">
    <location>
        <begin position="118"/>
        <end position="145"/>
    </location>
</feature>
<evidence type="ECO:0000259" key="4">
    <source>
        <dbReference type="PROSITE" id="PS51857"/>
    </source>
</evidence>
<dbReference type="PROSITE" id="PS51857">
    <property type="entry name" value="CSD_2"/>
    <property type="match status" value="1"/>
</dbReference>
<reference evidence="5 6" key="1">
    <citation type="submission" date="2019-07" db="EMBL/GenBank/DDBJ databases">
        <title>Genomics analysis of Aphanomyces spp. identifies a new class of oomycete effector associated with host adaptation.</title>
        <authorList>
            <person name="Gaulin E."/>
        </authorList>
    </citation>
    <scope>NUCLEOTIDE SEQUENCE [LARGE SCALE GENOMIC DNA]</scope>
    <source>
        <strain evidence="5 6">ATCC 201684</strain>
    </source>
</reference>
<feature type="region of interest" description="Disordered" evidence="2">
    <location>
        <begin position="1"/>
        <end position="47"/>
    </location>
</feature>
<feature type="domain" description="CSD" evidence="4">
    <location>
        <begin position="41"/>
        <end position="105"/>
    </location>
</feature>
<dbReference type="VEuPathDB" id="FungiDB:AeMF1_009797"/>
<feature type="region of interest" description="Disordered" evidence="2">
    <location>
        <begin position="140"/>
        <end position="181"/>
    </location>
</feature>
<dbReference type="Proteomes" id="UP000481153">
    <property type="component" value="Unassembled WGS sequence"/>
</dbReference>
<evidence type="ECO:0000256" key="1">
    <source>
        <dbReference type="PROSITE-ProRule" id="PRU00723"/>
    </source>
</evidence>
<dbReference type="InterPro" id="IPR012340">
    <property type="entry name" value="NA-bd_OB-fold"/>
</dbReference>
<feature type="domain" description="C3H1-type" evidence="3">
    <location>
        <begin position="118"/>
        <end position="145"/>
    </location>
</feature>
<dbReference type="PANTHER" id="PTHR46565:SF20">
    <property type="entry name" value="COLD SHOCK DOMAIN-CONTAINING PROTEIN 4"/>
    <property type="match status" value="1"/>
</dbReference>
<dbReference type="InterPro" id="IPR011129">
    <property type="entry name" value="CSD"/>
</dbReference>
<dbReference type="Pfam" id="PF00313">
    <property type="entry name" value="CSD"/>
    <property type="match status" value="1"/>
</dbReference>
<accession>A0A6G0X1P2</accession>
<proteinExistence type="predicted"/>
<dbReference type="PROSITE" id="PS00352">
    <property type="entry name" value="CSD_1"/>
    <property type="match status" value="1"/>
</dbReference>
<keyword evidence="1" id="KW-0862">Zinc</keyword>
<dbReference type="AlphaFoldDB" id="A0A6G0X1P2"/>
<dbReference type="Gene3D" id="4.10.1000.10">
    <property type="entry name" value="Zinc finger, CCCH-type"/>
    <property type="match status" value="1"/>
</dbReference>
<dbReference type="EMBL" id="VJMJ01000119">
    <property type="protein sequence ID" value="KAF0733783.1"/>
    <property type="molecule type" value="Genomic_DNA"/>
</dbReference>
<dbReference type="SUPFAM" id="SSF50249">
    <property type="entry name" value="Nucleic acid-binding proteins"/>
    <property type="match status" value="1"/>
</dbReference>
<dbReference type="Pfam" id="PF00642">
    <property type="entry name" value="zf-CCCH"/>
    <property type="match status" value="1"/>
</dbReference>
<name>A0A6G0X1P2_9STRA</name>
<keyword evidence="1" id="KW-0479">Metal-binding</keyword>
<dbReference type="CDD" id="cd04458">
    <property type="entry name" value="CSP_CDS"/>
    <property type="match status" value="1"/>
</dbReference>
<gene>
    <name evidence="5" type="ORF">Ae201684_009351</name>
</gene>
<feature type="compositionally biased region" description="Basic and acidic residues" evidence="2">
    <location>
        <begin position="148"/>
        <end position="181"/>
    </location>
</feature>
<dbReference type="InterPro" id="IPR019844">
    <property type="entry name" value="CSD_CS"/>
</dbReference>
<dbReference type="PROSITE" id="PS50103">
    <property type="entry name" value="ZF_C3H1"/>
    <property type="match status" value="1"/>
</dbReference>
<evidence type="ECO:0000313" key="6">
    <source>
        <dbReference type="Proteomes" id="UP000481153"/>
    </source>
</evidence>
<evidence type="ECO:0000256" key="2">
    <source>
        <dbReference type="SAM" id="MobiDB-lite"/>
    </source>
</evidence>
<evidence type="ECO:0000259" key="3">
    <source>
        <dbReference type="PROSITE" id="PS50103"/>
    </source>
</evidence>
<evidence type="ECO:0008006" key="7">
    <source>
        <dbReference type="Google" id="ProtNLM"/>
    </source>
</evidence>